<accession>A0A0F8ZWW4</accession>
<evidence type="ECO:0000313" key="2">
    <source>
        <dbReference type="EMBL" id="KKK64446.1"/>
    </source>
</evidence>
<name>A0A0F8ZWW4_9ZZZZ</name>
<gene>
    <name evidence="2" type="ORF">LCGC14_2984130</name>
</gene>
<protein>
    <submittedName>
        <fullName evidence="2">Uncharacterized protein</fullName>
    </submittedName>
</protein>
<keyword evidence="1" id="KW-0812">Transmembrane</keyword>
<reference evidence="2" key="1">
    <citation type="journal article" date="2015" name="Nature">
        <title>Complex archaea that bridge the gap between prokaryotes and eukaryotes.</title>
        <authorList>
            <person name="Spang A."/>
            <person name="Saw J.H."/>
            <person name="Jorgensen S.L."/>
            <person name="Zaremba-Niedzwiedzka K."/>
            <person name="Martijn J."/>
            <person name="Lind A.E."/>
            <person name="van Eijk R."/>
            <person name="Schleper C."/>
            <person name="Guy L."/>
            <person name="Ettema T.J."/>
        </authorList>
    </citation>
    <scope>NUCLEOTIDE SEQUENCE</scope>
</reference>
<dbReference type="EMBL" id="LAZR01061022">
    <property type="protein sequence ID" value="KKK64446.1"/>
    <property type="molecule type" value="Genomic_DNA"/>
</dbReference>
<dbReference type="AlphaFoldDB" id="A0A0F8ZWW4"/>
<feature type="transmembrane region" description="Helical" evidence="1">
    <location>
        <begin position="284"/>
        <end position="303"/>
    </location>
</feature>
<feature type="non-terminal residue" evidence="2">
    <location>
        <position position="304"/>
    </location>
</feature>
<keyword evidence="1" id="KW-0472">Membrane</keyword>
<proteinExistence type="predicted"/>
<comment type="caution">
    <text evidence="2">The sequence shown here is derived from an EMBL/GenBank/DDBJ whole genome shotgun (WGS) entry which is preliminary data.</text>
</comment>
<sequence>MSIRAVDTLDQLNSYSGNSNLVAKPLDLTYFQLDENICISAKEIEILPDSYKNQIKSIFSKVLKNKDVLDDIKKEDASTIAIKIQNKKLAYSLDGKNESELLSDKKIRKAFEKVTRNIKRYLKNTKTIKDRKVVDLRVNDQKIIRNRPSDIKKIKKNEKALKKRYPNFIHIPLKYLKKIARSDSEWSLWAVFISDIQNAVIKVFKYLSLELGFLNKIRGWDDWLGYIIGSFGLMNGITDIRDAKKISDREGKYDGIHKIIRNSFAIGGGSIDWVGKAIKTAGHIAIKLALSIIASSVFLFVTLY</sequence>
<evidence type="ECO:0000256" key="1">
    <source>
        <dbReference type="SAM" id="Phobius"/>
    </source>
</evidence>
<organism evidence="2">
    <name type="scientific">marine sediment metagenome</name>
    <dbReference type="NCBI Taxonomy" id="412755"/>
    <lineage>
        <taxon>unclassified sequences</taxon>
        <taxon>metagenomes</taxon>
        <taxon>ecological metagenomes</taxon>
    </lineage>
</organism>
<keyword evidence="1" id="KW-1133">Transmembrane helix</keyword>